<evidence type="ECO:0000256" key="1">
    <source>
        <dbReference type="SAM" id="MobiDB-lite"/>
    </source>
</evidence>
<evidence type="ECO:0000313" key="3">
    <source>
        <dbReference type="EMBL" id="MBB1062608.1"/>
    </source>
</evidence>
<keyword evidence="6" id="KW-1185">Reference proteome</keyword>
<sequence length="357" mass="39389">MVNKQLIEKLSIVGLALLLAGCGAQSANSNSASSSSGSSAITNNQKVNLDSTNMPPEEVSSLVTIYSSKKYGGDWAKAAHGAESNGLRTNLYDTSDYRLDNPGATGEDGSGILYNAGPEKNSADVAYTLNQDGSINIYENVKKGEKAKKLGTVSQNDMVYYINQHNQASQVQNLTKKSKVYDERSGRNNAANHEFGRQAVFTTPKSMRGVWYSDDGNQETVLTIREHTITVSTNNNSTKSWLYKQYPDFLSSPDAQNKTVQAQTQTWQSAKYVDAHNKNWLNIRGWCDTQNKGQFYLLHHEKINGKETTVLVSANGDKVTTDNVFYTNQSTAQKQANHHYADLDYPQSPEGEDEVNN</sequence>
<accession>A0A7W3TY19</accession>
<comment type="caution">
    <text evidence="4">The sequence shown here is derived from an EMBL/GenBank/DDBJ whole genome shotgun (WGS) entry which is preliminary data.</text>
</comment>
<evidence type="ECO:0000313" key="4">
    <source>
        <dbReference type="EMBL" id="MBB1085327.1"/>
    </source>
</evidence>
<feature type="compositionally biased region" description="Polar residues" evidence="1">
    <location>
        <begin position="41"/>
        <end position="54"/>
    </location>
</feature>
<proteinExistence type="predicted"/>
<name>A0A7W3TY19_9LACO</name>
<keyword evidence="2" id="KW-0732">Signal</keyword>
<dbReference type="EMBL" id="JACIUZ010000020">
    <property type="protein sequence ID" value="MBB1062608.1"/>
    <property type="molecule type" value="Genomic_DNA"/>
</dbReference>
<organism evidence="4 5">
    <name type="scientific">Limosilactobacillus fastidiosus</name>
    <dbReference type="NCBI Taxonomy" id="2759855"/>
    <lineage>
        <taxon>Bacteria</taxon>
        <taxon>Bacillati</taxon>
        <taxon>Bacillota</taxon>
        <taxon>Bacilli</taxon>
        <taxon>Lactobacillales</taxon>
        <taxon>Lactobacillaceae</taxon>
        <taxon>Limosilactobacillus</taxon>
    </lineage>
</organism>
<dbReference type="EMBL" id="JACIUY010000019">
    <property type="protein sequence ID" value="MBB1085327.1"/>
    <property type="molecule type" value="Genomic_DNA"/>
</dbReference>
<evidence type="ECO:0008006" key="7">
    <source>
        <dbReference type="Google" id="ProtNLM"/>
    </source>
</evidence>
<dbReference type="AlphaFoldDB" id="A0A7W3TY19"/>
<protein>
    <recommendedName>
        <fullName evidence="7">DUF4767 domain-containing protein</fullName>
    </recommendedName>
</protein>
<feature type="compositionally biased region" description="Low complexity" evidence="1">
    <location>
        <begin position="29"/>
        <end position="40"/>
    </location>
</feature>
<evidence type="ECO:0000256" key="2">
    <source>
        <dbReference type="SAM" id="SignalP"/>
    </source>
</evidence>
<feature type="signal peptide" evidence="2">
    <location>
        <begin position="1"/>
        <end position="26"/>
    </location>
</feature>
<gene>
    <name evidence="4" type="ORF">H5R63_00645</name>
    <name evidence="3" type="ORF">H5R64_02155</name>
</gene>
<dbReference type="PROSITE" id="PS51257">
    <property type="entry name" value="PROKAR_LIPOPROTEIN"/>
    <property type="match status" value="1"/>
</dbReference>
<dbReference type="RefSeq" id="WP_182580091.1">
    <property type="nucleotide sequence ID" value="NZ_JACIUY010000019.1"/>
</dbReference>
<dbReference type="Proteomes" id="UP000518255">
    <property type="component" value="Unassembled WGS sequence"/>
</dbReference>
<evidence type="ECO:0000313" key="5">
    <source>
        <dbReference type="Proteomes" id="UP000518255"/>
    </source>
</evidence>
<reference evidence="5 6" key="1">
    <citation type="submission" date="2020-07" db="EMBL/GenBank/DDBJ databases">
        <title>Description of Limosilactobacillus balticus sp. nov., Limosilactobacillus agrestis sp. nov., Limosilactobacillus albertensis sp. nov., Limosilactobacillus rudii sp. nov., Limosilactobacillus fastidiosus sp. nov., five novel Limosilactobacillus species isolated from the vertebrate gastrointestinal tract, and proposal of 6 subspecies of Limosilactobacillus reuteri adapted to the gastrointestinal tract of specific vertebrate hosts.</title>
        <authorList>
            <person name="Li F."/>
            <person name="Cheng C."/>
            <person name="Zheng J."/>
            <person name="Quevedo R.M."/>
            <person name="Li J."/>
            <person name="Roos S."/>
            <person name="Gaenzle M.G."/>
            <person name="Walter J."/>
        </authorList>
    </citation>
    <scope>NUCLEOTIDE SEQUENCE [LARGE SCALE GENOMIC DNA]</scope>
    <source>
        <strain evidence="4 5">WF-MA3-C</strain>
        <strain evidence="3 6">WF-MO7-1</strain>
    </source>
</reference>
<feature type="region of interest" description="Disordered" evidence="1">
    <location>
        <begin position="29"/>
        <end position="55"/>
    </location>
</feature>
<dbReference type="Proteomes" id="UP000544052">
    <property type="component" value="Unassembled WGS sequence"/>
</dbReference>
<feature type="chain" id="PRO_5039276659" description="DUF4767 domain-containing protein" evidence="2">
    <location>
        <begin position="27"/>
        <end position="357"/>
    </location>
</feature>
<evidence type="ECO:0000313" key="6">
    <source>
        <dbReference type="Proteomes" id="UP000544052"/>
    </source>
</evidence>